<sequence>MSTTPGGAGHPDDAGHTALRELLGAHVLGQLDDTERAAVDAHLHTCPSCRAERAALAPLAGPLAHVDPDPGPGTADEPTTAGFAALLDRLREEDREEDRAQRGPAPARPLTARPRLAARLAMVAAAVAIAAAGVGVGLAVGAAGEPPVESVPVQALDPAIRASAGAIDHTWGVEMVLTASGFTDGEVYEVTVLDRTGRPVPAGAFLGTGPDEMVCHLNSSVLRDQASGFVVTDADGDEVLRSRFT</sequence>
<evidence type="ECO:0000256" key="2">
    <source>
        <dbReference type="ARBA" id="ARBA00023163"/>
    </source>
</evidence>
<evidence type="ECO:0000256" key="3">
    <source>
        <dbReference type="SAM" id="Phobius"/>
    </source>
</evidence>
<keyword evidence="2" id="KW-0804">Transcription</keyword>
<evidence type="ECO:0000256" key="1">
    <source>
        <dbReference type="ARBA" id="ARBA00023015"/>
    </source>
</evidence>
<dbReference type="Proteomes" id="UP000245639">
    <property type="component" value="Unassembled WGS sequence"/>
</dbReference>
<name>A0A2U1FRP8_9PSEU</name>
<protein>
    <submittedName>
        <fullName evidence="5">Putative zinc finger protein</fullName>
    </submittedName>
</protein>
<dbReference type="InterPro" id="IPR027383">
    <property type="entry name" value="Znf_put"/>
</dbReference>
<dbReference type="RefSeq" id="WP_116706618.1">
    <property type="nucleotide sequence ID" value="NZ_QEKW01000001.1"/>
</dbReference>
<accession>A0A2U1FRP8</accession>
<gene>
    <name evidence="5" type="ORF">C8D89_101716</name>
</gene>
<dbReference type="Pfam" id="PF13490">
    <property type="entry name" value="zf-HC2"/>
    <property type="match status" value="1"/>
</dbReference>
<keyword evidence="3" id="KW-0472">Membrane</keyword>
<dbReference type="OrthoDB" id="5185837at2"/>
<keyword evidence="6" id="KW-1185">Reference proteome</keyword>
<evidence type="ECO:0000313" key="6">
    <source>
        <dbReference type="Proteomes" id="UP000245639"/>
    </source>
</evidence>
<organism evidence="5 6">
    <name type="scientific">Actinomycetospora cinnamomea</name>
    <dbReference type="NCBI Taxonomy" id="663609"/>
    <lineage>
        <taxon>Bacteria</taxon>
        <taxon>Bacillati</taxon>
        <taxon>Actinomycetota</taxon>
        <taxon>Actinomycetes</taxon>
        <taxon>Pseudonocardiales</taxon>
        <taxon>Pseudonocardiaceae</taxon>
        <taxon>Actinomycetospora</taxon>
    </lineage>
</organism>
<dbReference type="EMBL" id="QEKW01000001">
    <property type="protein sequence ID" value="PVZ14848.1"/>
    <property type="molecule type" value="Genomic_DNA"/>
</dbReference>
<comment type="caution">
    <text evidence="5">The sequence shown here is derived from an EMBL/GenBank/DDBJ whole genome shotgun (WGS) entry which is preliminary data.</text>
</comment>
<evidence type="ECO:0000313" key="5">
    <source>
        <dbReference type="EMBL" id="PVZ14848.1"/>
    </source>
</evidence>
<proteinExistence type="predicted"/>
<feature type="transmembrane region" description="Helical" evidence="3">
    <location>
        <begin position="120"/>
        <end position="144"/>
    </location>
</feature>
<keyword evidence="3" id="KW-1133">Transmembrane helix</keyword>
<keyword evidence="3" id="KW-0812">Transmembrane</keyword>
<reference evidence="5 6" key="1">
    <citation type="submission" date="2018-04" db="EMBL/GenBank/DDBJ databases">
        <title>Genomic Encyclopedia of Type Strains, Phase IV (KMG-IV): sequencing the most valuable type-strain genomes for metagenomic binning, comparative biology and taxonomic classification.</title>
        <authorList>
            <person name="Goeker M."/>
        </authorList>
    </citation>
    <scope>NUCLEOTIDE SEQUENCE [LARGE SCALE GENOMIC DNA]</scope>
    <source>
        <strain evidence="5 6">DSM 45771</strain>
    </source>
</reference>
<dbReference type="AlphaFoldDB" id="A0A2U1FRP8"/>
<evidence type="ECO:0000259" key="4">
    <source>
        <dbReference type="Pfam" id="PF13490"/>
    </source>
</evidence>
<dbReference type="InterPro" id="IPR041916">
    <property type="entry name" value="Anti_sigma_zinc_sf"/>
</dbReference>
<keyword evidence="1" id="KW-0805">Transcription regulation</keyword>
<feature type="domain" description="Putative zinc-finger" evidence="4">
    <location>
        <begin position="19"/>
        <end position="50"/>
    </location>
</feature>
<dbReference type="Gene3D" id="1.10.10.1320">
    <property type="entry name" value="Anti-sigma factor, zinc-finger domain"/>
    <property type="match status" value="1"/>
</dbReference>